<sequence>MSQTLPSPKEKPPQPGLRCSPRKDAAAKLCELTVSATLNLICESMCEPEYGTNPGINSCPTPPMETAAAKKPDNHYLLEQSVPRRMRAPRCRRITGTRWRKWLELEFTDRKVRGSNPTSACRLLLSRLGQTGSIPALVLPSGGMAARHRKGVTAERLFTILLYGCRPAEPNKFA</sequence>
<comment type="caution">
    <text evidence="1">The sequence shown here is derived from an EMBL/GenBank/DDBJ whole genome shotgun (WGS) entry which is preliminary data.</text>
</comment>
<reference evidence="1 2" key="1">
    <citation type="journal article" date="2018" name="Biotechnol. Adv.">
        <title>Improved genomic resources and new bioinformatic workflow for the carcinogenic parasite Clonorchis sinensis: Biotechnological implications.</title>
        <authorList>
            <person name="Wang D."/>
            <person name="Korhonen P.K."/>
            <person name="Gasser R.B."/>
            <person name="Young N.D."/>
        </authorList>
    </citation>
    <scope>NUCLEOTIDE SEQUENCE [LARGE SCALE GENOMIC DNA]</scope>
    <source>
        <strain evidence="1">Cs-k2</strain>
    </source>
</reference>
<keyword evidence="2" id="KW-1185">Reference proteome</keyword>
<evidence type="ECO:0000313" key="1">
    <source>
        <dbReference type="EMBL" id="KAG5441208.1"/>
    </source>
</evidence>
<protein>
    <submittedName>
        <fullName evidence="1">Uncharacterized protein</fullName>
    </submittedName>
</protein>
<organism evidence="1 2">
    <name type="scientific">Clonorchis sinensis</name>
    <name type="common">Chinese liver fluke</name>
    <dbReference type="NCBI Taxonomy" id="79923"/>
    <lineage>
        <taxon>Eukaryota</taxon>
        <taxon>Metazoa</taxon>
        <taxon>Spiralia</taxon>
        <taxon>Lophotrochozoa</taxon>
        <taxon>Platyhelminthes</taxon>
        <taxon>Trematoda</taxon>
        <taxon>Digenea</taxon>
        <taxon>Opisthorchiida</taxon>
        <taxon>Opisthorchiata</taxon>
        <taxon>Opisthorchiidae</taxon>
        <taxon>Clonorchis</taxon>
    </lineage>
</organism>
<name>A0A419QF62_CLOSI</name>
<dbReference type="AlphaFoldDB" id="A0A419QF62"/>
<proteinExistence type="predicted"/>
<gene>
    <name evidence="1" type="ORF">CSKR_102420</name>
</gene>
<reference evidence="1 2" key="2">
    <citation type="journal article" date="2021" name="Genomics">
        <title>High-quality reference genome for Clonorchis sinensis.</title>
        <authorList>
            <person name="Young N.D."/>
            <person name="Stroehlein A.J."/>
            <person name="Kinkar L."/>
            <person name="Wang T."/>
            <person name="Sohn W.M."/>
            <person name="Chang B.C.H."/>
            <person name="Kaur P."/>
            <person name="Weisz D."/>
            <person name="Dudchenko O."/>
            <person name="Aiden E.L."/>
            <person name="Korhonen P.K."/>
            <person name="Gasser R.B."/>
        </authorList>
    </citation>
    <scope>NUCLEOTIDE SEQUENCE [LARGE SCALE GENOMIC DNA]</scope>
    <source>
        <strain evidence="1">Cs-k2</strain>
    </source>
</reference>
<dbReference type="Proteomes" id="UP000286415">
    <property type="component" value="Unassembled WGS sequence"/>
</dbReference>
<dbReference type="InParanoid" id="A0A419QF62"/>
<dbReference type="EMBL" id="NIRI02000077">
    <property type="protein sequence ID" value="KAG5441208.1"/>
    <property type="molecule type" value="Genomic_DNA"/>
</dbReference>
<accession>A0A419QF62</accession>
<evidence type="ECO:0000313" key="2">
    <source>
        <dbReference type="Proteomes" id="UP000286415"/>
    </source>
</evidence>
<dbReference type="OrthoDB" id="6227366at2759"/>